<feature type="region of interest" description="Disordered" evidence="2">
    <location>
        <begin position="98"/>
        <end position="117"/>
    </location>
</feature>
<feature type="compositionally biased region" description="Basic and acidic residues" evidence="2">
    <location>
        <begin position="697"/>
        <end position="706"/>
    </location>
</feature>
<evidence type="ECO:0000256" key="1">
    <source>
        <dbReference type="ARBA" id="ARBA00038101"/>
    </source>
</evidence>
<feature type="compositionally biased region" description="Basic residues" evidence="2">
    <location>
        <begin position="31"/>
        <end position="42"/>
    </location>
</feature>
<reference evidence="3 4" key="1">
    <citation type="journal article" date="2012" name="Genome Biol.">
        <title>Genome and low-iron response of an oceanic diatom adapted to chronic iron limitation.</title>
        <authorList>
            <person name="Lommer M."/>
            <person name="Specht M."/>
            <person name="Roy A.S."/>
            <person name="Kraemer L."/>
            <person name="Andreson R."/>
            <person name="Gutowska M.A."/>
            <person name="Wolf J."/>
            <person name="Bergner S.V."/>
            <person name="Schilhabel M.B."/>
            <person name="Klostermeier U.C."/>
            <person name="Beiko R.G."/>
            <person name="Rosenstiel P."/>
            <person name="Hippler M."/>
            <person name="Laroche J."/>
        </authorList>
    </citation>
    <scope>NUCLEOTIDE SEQUENCE [LARGE SCALE GENOMIC DNA]</scope>
    <source>
        <strain evidence="3 4">CCMP1005</strain>
    </source>
</reference>
<feature type="compositionally biased region" description="Low complexity" evidence="2">
    <location>
        <begin position="327"/>
        <end position="350"/>
    </location>
</feature>
<dbReference type="PANTHER" id="PTHR11102">
    <property type="entry name" value="SEL-1-LIKE PROTEIN"/>
    <property type="match status" value="1"/>
</dbReference>
<evidence type="ECO:0008006" key="5">
    <source>
        <dbReference type="Google" id="ProtNLM"/>
    </source>
</evidence>
<sequence>MMRRRSRESAGSHRPRASFPRPHERSSSPRSHARRLGRRRAAPAREQGAVLSSPCTHLPAYFLSSAPIRRLSRPRPSEGVPSWVEGRWPVSRPAPRRFRGDCRRSRPRVRPTSASPVLPEQATARALSATRRVVQSEIPGCDSAGAPSSVPSASGRHNRTGPRVRFRPTGSSFLSPGSPDESDLEARCVRFLSRAPLPTRSAQAAQARDATPRTACRQITAGSRGAGRDRRCGMDTLGYTPAPFPEVPCQLTRAENPAVSFSVRLDAPPPPRVPRPSSSLASKPPTDFGAARGLGVPPPPGERAAAESSILLARTCAGSRPLSSTASIRRLSRPSPSRSSNAVQSSPVSSLRSRQIPRSCPLPRLCGLALSLVCPQRTGEKSLRRVPRPSSSLGSSSSPPLPPGISAFRERAESPPSLGGAPLSSPGEDPEWTAPTPTGGGCLVRSLRAGHCTPSPESAKLPWRRDVQLPAPPPGDMPLPLFYPRAQGNPSPKSHAVRCPSPDEVRDEATRAGTCTPSSESAKLPRRRDVGNPDYSCSAAPVFSFDIGRGPWARAEVGIGPPNDQPTRPIDETHGVLPWARVARGLVRREIPLPRTPPLDSEGLPRPPRSHPEAQLGHWHGQVTEKAEKTRRQGRGLVADEPHNPSGATSACRRLCSRRDINLNHQQPQTPNTQRERRESHGKFTWDGGALRRVPGRRMEPVDRPGNEPAGAPAQNDSAAVVGADDRSAAEAARYLDRLLNEGHERWEGHRCPICYLYIGLPVSKHSRLNVCCMKRVCNGCSLAAQQREIYDRCPFCRTPHPSDAASSLAMVQKRVSKGDAEAINHLGNQHFYGRLGLTKDVPRAIELWTEAAELESLEAHYQLGVTYYDGDGVQEDKPRGIRHWQQAAMKGHLESRHCLGVVEYNEGNYNLAVQHWMISAKMGCQESLNNIKKMFMKGYATKAQYAEALRGYGDAAEEMKSHQREEAKRDGI</sequence>
<feature type="region of interest" description="Disordered" evidence="2">
    <location>
        <begin position="592"/>
        <end position="650"/>
    </location>
</feature>
<feature type="region of interest" description="Disordered" evidence="2">
    <location>
        <begin position="322"/>
        <end position="355"/>
    </location>
</feature>
<comment type="similarity">
    <text evidence="1">Belongs to the sel-1 family.</text>
</comment>
<feature type="compositionally biased region" description="Low complexity" evidence="2">
    <location>
        <begin position="414"/>
        <end position="427"/>
    </location>
</feature>
<comment type="caution">
    <text evidence="3">The sequence shown here is derived from an EMBL/GenBank/DDBJ whole genome shotgun (WGS) entry which is preliminary data.</text>
</comment>
<feature type="region of interest" description="Disordered" evidence="2">
    <location>
        <begin position="262"/>
        <end position="305"/>
    </location>
</feature>
<accession>K0REK2</accession>
<dbReference type="SUPFAM" id="SSF81901">
    <property type="entry name" value="HCP-like"/>
    <property type="match status" value="1"/>
</dbReference>
<dbReference type="PANTHER" id="PTHR11102:SF160">
    <property type="entry name" value="ERAD-ASSOCIATED E3 UBIQUITIN-PROTEIN LIGASE COMPONENT HRD3"/>
    <property type="match status" value="1"/>
</dbReference>
<keyword evidence="4" id="KW-1185">Reference proteome</keyword>
<dbReference type="Pfam" id="PF08238">
    <property type="entry name" value="Sel1"/>
    <property type="match status" value="2"/>
</dbReference>
<dbReference type="SMART" id="SM00671">
    <property type="entry name" value="SEL1"/>
    <property type="match status" value="2"/>
</dbReference>
<dbReference type="EMBL" id="AGNL01048957">
    <property type="protein sequence ID" value="EJK44992.1"/>
    <property type="molecule type" value="Genomic_DNA"/>
</dbReference>
<evidence type="ECO:0000313" key="3">
    <source>
        <dbReference type="EMBL" id="EJK44992.1"/>
    </source>
</evidence>
<dbReference type="Gene3D" id="1.25.40.10">
    <property type="entry name" value="Tetratricopeptide repeat domain"/>
    <property type="match status" value="1"/>
</dbReference>
<feature type="compositionally biased region" description="Basic residues" evidence="2">
    <location>
        <begin position="156"/>
        <end position="166"/>
    </location>
</feature>
<gene>
    <name evidence="3" type="ORF">THAOC_36426</name>
</gene>
<feature type="compositionally biased region" description="Low complexity" evidence="2">
    <location>
        <begin position="143"/>
        <end position="155"/>
    </location>
</feature>
<feature type="region of interest" description="Disordered" evidence="2">
    <location>
        <begin position="1"/>
        <end position="51"/>
    </location>
</feature>
<feature type="compositionally biased region" description="Basic and acidic residues" evidence="2">
    <location>
        <begin position="674"/>
        <end position="684"/>
    </location>
</feature>
<evidence type="ECO:0000256" key="2">
    <source>
        <dbReference type="SAM" id="MobiDB-lite"/>
    </source>
</evidence>
<dbReference type="InterPro" id="IPR006597">
    <property type="entry name" value="Sel1-like"/>
</dbReference>
<feature type="region of interest" description="Disordered" evidence="2">
    <location>
        <begin position="507"/>
        <end position="529"/>
    </location>
</feature>
<dbReference type="InterPro" id="IPR011990">
    <property type="entry name" value="TPR-like_helical_dom_sf"/>
</dbReference>
<dbReference type="Proteomes" id="UP000266841">
    <property type="component" value="Unassembled WGS sequence"/>
</dbReference>
<evidence type="ECO:0000313" key="4">
    <source>
        <dbReference type="Proteomes" id="UP000266841"/>
    </source>
</evidence>
<dbReference type="OMA" id="CTHLPAY"/>
<feature type="compositionally biased region" description="Low complexity" evidence="2">
    <location>
        <begin position="388"/>
        <end position="398"/>
    </location>
</feature>
<protein>
    <recommendedName>
        <fullName evidence="5">RING-type domain-containing protein</fullName>
    </recommendedName>
</protein>
<proteinExistence type="inferred from homology"/>
<dbReference type="AlphaFoldDB" id="K0REK2"/>
<feature type="region of interest" description="Disordered" evidence="2">
    <location>
        <begin position="378"/>
        <end position="475"/>
    </location>
</feature>
<dbReference type="InterPro" id="IPR050767">
    <property type="entry name" value="Sel1_AlgK"/>
</dbReference>
<feature type="region of interest" description="Disordered" evidence="2">
    <location>
        <begin position="139"/>
        <end position="180"/>
    </location>
</feature>
<feature type="region of interest" description="Disordered" evidence="2">
    <location>
        <begin position="662"/>
        <end position="722"/>
    </location>
</feature>
<feature type="compositionally biased region" description="Polar residues" evidence="2">
    <location>
        <begin position="663"/>
        <end position="673"/>
    </location>
</feature>
<name>K0REK2_THAOC</name>
<organism evidence="3 4">
    <name type="scientific">Thalassiosira oceanica</name>
    <name type="common">Marine diatom</name>
    <dbReference type="NCBI Taxonomy" id="159749"/>
    <lineage>
        <taxon>Eukaryota</taxon>
        <taxon>Sar</taxon>
        <taxon>Stramenopiles</taxon>
        <taxon>Ochrophyta</taxon>
        <taxon>Bacillariophyta</taxon>
        <taxon>Coscinodiscophyceae</taxon>
        <taxon>Thalassiosirophycidae</taxon>
        <taxon>Thalassiosirales</taxon>
        <taxon>Thalassiosiraceae</taxon>
        <taxon>Thalassiosira</taxon>
    </lineage>
</organism>